<evidence type="ECO:0000256" key="2">
    <source>
        <dbReference type="SAM" id="SignalP"/>
    </source>
</evidence>
<feature type="compositionally biased region" description="Low complexity" evidence="1">
    <location>
        <begin position="30"/>
        <end position="52"/>
    </location>
</feature>
<accession>A0A940MDQ9</accession>
<protein>
    <submittedName>
        <fullName evidence="3">L,D-transpeptidase</fullName>
    </submittedName>
</protein>
<comment type="caution">
    <text evidence="3">The sequence shown here is derived from an EMBL/GenBank/DDBJ whole genome shotgun (WGS) entry which is preliminary data.</text>
</comment>
<reference evidence="3" key="1">
    <citation type="submission" date="2021-03" db="EMBL/GenBank/DDBJ databases">
        <title>Whole genome sequence of Streptomyces bomunensis MMS17-BM035.</title>
        <authorList>
            <person name="Lee J.H."/>
        </authorList>
    </citation>
    <scope>NUCLEOTIDE SEQUENCE</scope>
    <source>
        <strain evidence="3">MMS17-BM035</strain>
    </source>
</reference>
<proteinExistence type="predicted"/>
<name>A0A940MDQ9_9ACTN</name>
<feature type="chain" id="PRO_5038823434" evidence="2">
    <location>
        <begin position="30"/>
        <end position="185"/>
    </location>
</feature>
<dbReference type="RefSeq" id="WP_209344180.1">
    <property type="nucleotide sequence ID" value="NZ_JAGIQL010000162.1"/>
</dbReference>
<dbReference type="Proteomes" id="UP000670475">
    <property type="component" value="Unassembled WGS sequence"/>
</dbReference>
<feature type="region of interest" description="Disordered" evidence="1">
    <location>
        <begin position="30"/>
        <end position="67"/>
    </location>
</feature>
<evidence type="ECO:0000313" key="3">
    <source>
        <dbReference type="EMBL" id="MBP0461159.1"/>
    </source>
</evidence>
<keyword evidence="4" id="KW-1185">Reference proteome</keyword>
<dbReference type="EMBL" id="JAGIQL010000162">
    <property type="protein sequence ID" value="MBP0461159.1"/>
    <property type="molecule type" value="Genomic_DNA"/>
</dbReference>
<organism evidence="3 4">
    <name type="scientific">Streptomyces montanisoli</name>
    <dbReference type="NCBI Taxonomy" id="2798581"/>
    <lineage>
        <taxon>Bacteria</taxon>
        <taxon>Bacillati</taxon>
        <taxon>Actinomycetota</taxon>
        <taxon>Actinomycetes</taxon>
        <taxon>Kitasatosporales</taxon>
        <taxon>Streptomycetaceae</taxon>
        <taxon>Streptomyces</taxon>
    </lineage>
</organism>
<evidence type="ECO:0000256" key="1">
    <source>
        <dbReference type="SAM" id="MobiDB-lite"/>
    </source>
</evidence>
<sequence>MSRSSSGWVAGLTAAALAAVGFLAVQASAHAPSHPATAASPAPSASHGASGPQRPRKDPRALPTDSGDGARVVYALKAQRVWLVARNGKATRTFTVQPSTVDPKPGSYTVTSRTDQITGSDGVPIEHVVLFAKEDGTVIGFSAAQNGSMASPDPSKKTGGVRMKTADGDALWNFATFGSTVVVVP</sequence>
<evidence type="ECO:0000313" key="4">
    <source>
        <dbReference type="Proteomes" id="UP000670475"/>
    </source>
</evidence>
<feature type="signal peptide" evidence="2">
    <location>
        <begin position="1"/>
        <end position="29"/>
    </location>
</feature>
<keyword evidence="2" id="KW-0732">Signal</keyword>
<gene>
    <name evidence="3" type="ORF">JFN87_27395</name>
</gene>
<dbReference type="AlphaFoldDB" id="A0A940MDQ9"/>